<dbReference type="SUPFAM" id="SSF51120">
    <property type="entry name" value="beta-Roll"/>
    <property type="match status" value="4"/>
</dbReference>
<evidence type="ECO:0000313" key="9">
    <source>
        <dbReference type="Proteomes" id="UP001320899"/>
    </source>
</evidence>
<protein>
    <recommendedName>
        <fullName evidence="10">Bifunctional hemolysin/adenylate cyclase</fullName>
    </recommendedName>
</protein>
<comment type="caution">
    <text evidence="8">The sequence shown here is derived from an EMBL/GenBank/DDBJ whole genome shotgun (WGS) entry which is preliminary data.</text>
</comment>
<evidence type="ECO:0000256" key="7">
    <source>
        <dbReference type="ARBA" id="ARBA00023136"/>
    </source>
</evidence>
<dbReference type="InterPro" id="IPR011049">
    <property type="entry name" value="Serralysin-like_metalloprot_C"/>
</dbReference>
<accession>A0ABT3AIH6</accession>
<evidence type="ECO:0000313" key="8">
    <source>
        <dbReference type="EMBL" id="MCV2888454.1"/>
    </source>
</evidence>
<evidence type="ECO:0000256" key="6">
    <source>
        <dbReference type="ARBA" id="ARBA00023026"/>
    </source>
</evidence>
<keyword evidence="7" id="KW-0472">Membrane</keyword>
<keyword evidence="6" id="KW-0843">Virulence</keyword>
<organism evidence="8 9">
    <name type="scientific">Ruegeria aquimaris</name>
    <dbReference type="NCBI Taxonomy" id="2984333"/>
    <lineage>
        <taxon>Bacteria</taxon>
        <taxon>Pseudomonadati</taxon>
        <taxon>Pseudomonadota</taxon>
        <taxon>Alphaproteobacteria</taxon>
        <taxon>Rhodobacterales</taxon>
        <taxon>Roseobacteraceae</taxon>
        <taxon>Ruegeria</taxon>
    </lineage>
</organism>
<keyword evidence="3" id="KW-0964">Secreted</keyword>
<dbReference type="PRINTS" id="PR00313">
    <property type="entry name" value="CABNDNGRPT"/>
</dbReference>
<sequence length="778" mass="79130">MTTYSLPGIKIIRDASDVITDVIRVTLDLFVNEGGATTLSYSLSPTSSGGILPAADVTSSGIVSAVFSDGVSTEVTDSFIGQMIRGTEVTQILNFTNNTTPIPENYLFRIGGVELPPITTPAEAAAIEASITGGGAITTGPLAPGAVIDITGFPDISSTENDRVTGTAGSDTFLTGDGNDQIISRGGDDLINPGDNRLFDGVAAGAGTDRVILSDMHSGYVEFLHFDLNAGIVANIDGAANTATIDKGANGTTTIVDIATPMLGDALNINGVALFGTAHDDVFNVTVADNGWTQLDGEGGNDIFNIGASTGSFLRLTYSNAPGGVVADLAARTISSDGYGGSDTITGPGQVQGLRSSMHDDSVTGGAGDESFILMAGNDTLDAGAGVDQLRYDRTGVGAVTLDLGAGTATGIWRGVAFHHTISNVERVHGSRADNDSLIGKDGVNVAFNGFGGNDTLIGRDGDDSLLGGAGDDSIDGGAGQDLASFDVASTGITVIKSGEVYTIVSAEGTDMVTNVERFEFTDATLNLAQMDDKAGIVPPPVVETGGDGPDTITGGSNDDRLLGAGGDDLLIGGDGADTLNGGDGNDTILGGDSSGDLRDIVYAGGGDDSVDGGYGNDLLFGQDGNDTIAGGFGVDEIQGQDGNDVITGSAFSDLVYGGAGDDFVNGGFGHDRINGGSGADKFFHVGVEGHGSDWVQDYNSAEGDMLLFGNTAATRADFQVNFAHTQNAEGERAGDDAVQEAFVIYRPTGQIMWALVDGEGQSSINLQIGSEVFDLLA</sequence>
<dbReference type="RefSeq" id="WP_263828244.1">
    <property type="nucleotide sequence ID" value="NZ_JAOWLB010000004.1"/>
</dbReference>
<dbReference type="Pfam" id="PF00353">
    <property type="entry name" value="HemolysinCabind"/>
    <property type="match status" value="6"/>
</dbReference>
<proteinExistence type="predicted"/>
<dbReference type="InterPro" id="IPR050557">
    <property type="entry name" value="RTX_toxin/Mannuronan_C5-epim"/>
</dbReference>
<keyword evidence="4" id="KW-0800">Toxin</keyword>
<dbReference type="InterPro" id="IPR003995">
    <property type="entry name" value="RTX_toxin_determinant-A"/>
</dbReference>
<dbReference type="PRINTS" id="PR01488">
    <property type="entry name" value="RTXTOXINA"/>
</dbReference>
<dbReference type="Proteomes" id="UP001320899">
    <property type="component" value="Unassembled WGS sequence"/>
</dbReference>
<name>A0ABT3AIH6_9RHOB</name>
<dbReference type="EMBL" id="JAOWLB010000004">
    <property type="protein sequence ID" value="MCV2888454.1"/>
    <property type="molecule type" value="Genomic_DNA"/>
</dbReference>
<dbReference type="InterPro" id="IPR001343">
    <property type="entry name" value="Hemolysn_Ca-bd"/>
</dbReference>
<keyword evidence="5" id="KW-0677">Repeat</keyword>
<evidence type="ECO:0000256" key="1">
    <source>
        <dbReference type="ARBA" id="ARBA00004370"/>
    </source>
</evidence>
<evidence type="ECO:0008006" key="10">
    <source>
        <dbReference type="Google" id="ProtNLM"/>
    </source>
</evidence>
<comment type="subcellular location">
    <subcellularLocation>
        <location evidence="1">Membrane</location>
    </subcellularLocation>
    <subcellularLocation>
        <location evidence="2">Secreted</location>
    </subcellularLocation>
</comment>
<evidence type="ECO:0000256" key="5">
    <source>
        <dbReference type="ARBA" id="ARBA00022737"/>
    </source>
</evidence>
<dbReference type="Gene3D" id="2.150.10.10">
    <property type="entry name" value="Serralysin-like metalloprotease, C-terminal"/>
    <property type="match status" value="4"/>
</dbReference>
<dbReference type="PROSITE" id="PS00330">
    <property type="entry name" value="HEMOLYSIN_CALCIUM"/>
    <property type="match status" value="4"/>
</dbReference>
<evidence type="ECO:0000256" key="3">
    <source>
        <dbReference type="ARBA" id="ARBA00022525"/>
    </source>
</evidence>
<gene>
    <name evidence="8" type="ORF">OE747_08865</name>
</gene>
<dbReference type="InterPro" id="IPR018511">
    <property type="entry name" value="Hemolysin-typ_Ca-bd_CS"/>
</dbReference>
<keyword evidence="9" id="KW-1185">Reference proteome</keyword>
<dbReference type="PANTHER" id="PTHR38340:SF1">
    <property type="entry name" value="S-LAYER PROTEIN"/>
    <property type="match status" value="1"/>
</dbReference>
<evidence type="ECO:0000256" key="4">
    <source>
        <dbReference type="ARBA" id="ARBA00022656"/>
    </source>
</evidence>
<evidence type="ECO:0000256" key="2">
    <source>
        <dbReference type="ARBA" id="ARBA00004613"/>
    </source>
</evidence>
<dbReference type="PANTHER" id="PTHR38340">
    <property type="entry name" value="S-LAYER PROTEIN"/>
    <property type="match status" value="1"/>
</dbReference>
<reference evidence="8 9" key="1">
    <citation type="submission" date="2022-10" db="EMBL/GenBank/DDBJ databases">
        <title>Ruegeria sp. nov., isolated from ocean surface sediments.</title>
        <authorList>
            <person name="He W."/>
            <person name="Xue H.-P."/>
            <person name="Zhang D.-F."/>
        </authorList>
    </citation>
    <scope>NUCLEOTIDE SEQUENCE [LARGE SCALE GENOMIC DNA]</scope>
    <source>
        <strain evidence="8 9">XHP0148</strain>
    </source>
</reference>